<dbReference type="EMBL" id="JAQIIO010000002">
    <property type="protein sequence ID" value="MDA5093612.1"/>
    <property type="molecule type" value="Genomic_DNA"/>
</dbReference>
<dbReference type="InterPro" id="IPR009057">
    <property type="entry name" value="Homeodomain-like_sf"/>
</dbReference>
<evidence type="ECO:0000313" key="10">
    <source>
        <dbReference type="EMBL" id="MDA5093612.1"/>
    </source>
</evidence>
<keyword evidence="3 7" id="KW-0805">Transcription regulation</keyword>
<dbReference type="SUPFAM" id="SSF46689">
    <property type="entry name" value="Homeodomain-like"/>
    <property type="match status" value="1"/>
</dbReference>
<evidence type="ECO:0000256" key="4">
    <source>
        <dbReference type="ARBA" id="ARBA00023125"/>
    </source>
</evidence>
<proteinExistence type="inferred from homology"/>
<accession>A0ABT4VZE5</accession>
<evidence type="ECO:0000256" key="5">
    <source>
        <dbReference type="ARBA" id="ARBA00023163"/>
    </source>
</evidence>
<dbReference type="PROSITE" id="PS50977">
    <property type="entry name" value="HTH_TETR_2"/>
    <property type="match status" value="1"/>
</dbReference>
<dbReference type="InterPro" id="IPR050109">
    <property type="entry name" value="HTH-type_TetR-like_transc_reg"/>
</dbReference>
<comment type="function">
    <text evidence="6">Repressor involved in the biosynthesis of the osmoprotectant glycine betaine. It represses transcription of the choline transporter BetT and the genes of BetAB involved in the synthesis of glycine betaine.</text>
</comment>
<reference evidence="10 11" key="1">
    <citation type="submission" date="2023-01" db="EMBL/GenBank/DDBJ databases">
        <authorList>
            <person name="Yoon J.-W."/>
        </authorList>
    </citation>
    <scope>NUCLEOTIDE SEQUENCE [LARGE SCALE GENOMIC DNA]</scope>
    <source>
        <strain evidence="10 11">KMU-50</strain>
    </source>
</reference>
<dbReference type="Pfam" id="PF00440">
    <property type="entry name" value="TetR_N"/>
    <property type="match status" value="1"/>
</dbReference>
<evidence type="ECO:0000256" key="3">
    <source>
        <dbReference type="ARBA" id="ARBA00023015"/>
    </source>
</evidence>
<dbReference type="PANTHER" id="PTHR30055">
    <property type="entry name" value="HTH-TYPE TRANSCRIPTIONAL REGULATOR RUTR"/>
    <property type="match status" value="1"/>
</dbReference>
<dbReference type="InterPro" id="IPR036271">
    <property type="entry name" value="Tet_transcr_reg_TetR-rel_C_sf"/>
</dbReference>
<organism evidence="10 11">
    <name type="scientific">Aliiroseovarius salicola</name>
    <dbReference type="NCBI Taxonomy" id="3009082"/>
    <lineage>
        <taxon>Bacteria</taxon>
        <taxon>Pseudomonadati</taxon>
        <taxon>Pseudomonadota</taxon>
        <taxon>Alphaproteobacteria</taxon>
        <taxon>Rhodobacterales</taxon>
        <taxon>Paracoccaceae</taxon>
        <taxon>Aliiroseovarius</taxon>
    </lineage>
</organism>
<dbReference type="HAMAP" id="MF_00768">
    <property type="entry name" value="HTH_type_BetI"/>
    <property type="match status" value="1"/>
</dbReference>
<name>A0ABT4VZE5_9RHOB</name>
<protein>
    <recommendedName>
        <fullName evidence="7">HTH-type transcriptional regulator BetI</fullName>
    </recommendedName>
</protein>
<comment type="function">
    <text evidence="7">Repressor involved in choline regulation of the bet genes.</text>
</comment>
<dbReference type="Gene3D" id="1.10.357.10">
    <property type="entry name" value="Tetracycline Repressor, domain 2"/>
    <property type="match status" value="1"/>
</dbReference>
<keyword evidence="5 7" id="KW-0804">Transcription</keyword>
<dbReference type="NCBIfam" id="TIGR03384">
    <property type="entry name" value="betaine_BetI"/>
    <property type="match status" value="1"/>
</dbReference>
<keyword evidence="2 7" id="KW-0678">Repressor</keyword>
<feature type="domain" description="HTH tetR-type" evidence="9">
    <location>
        <begin position="8"/>
        <end position="68"/>
    </location>
</feature>
<dbReference type="PANTHER" id="PTHR30055:SF234">
    <property type="entry name" value="HTH-TYPE TRANSCRIPTIONAL REGULATOR BETI"/>
    <property type="match status" value="1"/>
</dbReference>
<dbReference type="NCBIfam" id="NF001978">
    <property type="entry name" value="PRK00767.1"/>
    <property type="match status" value="1"/>
</dbReference>
<dbReference type="InterPro" id="IPR017757">
    <property type="entry name" value="Tscrpt_rep_BetI"/>
</dbReference>
<evidence type="ECO:0000259" key="9">
    <source>
        <dbReference type="PROSITE" id="PS50977"/>
    </source>
</evidence>
<sequence>MPKVGMEPIRREALVNATISEIGRVGSLDVTVSQIAKRAGMSSALAHHYFGGKDQIFLAAMRHILSVYGAQVRAALLGAKTPRDRVEAIIRANFEAGNFRPEVIAAWLNFYVLSQSMDGARRLLTVYQHRLHSNLVHGLRPILGEDALQDAHDLADMIAAQIDGQFIRHALREETPSGKRATAQVLDFVDAMLKARGN</sequence>
<evidence type="ECO:0000256" key="8">
    <source>
        <dbReference type="PROSITE-ProRule" id="PRU00335"/>
    </source>
</evidence>
<dbReference type="Pfam" id="PF13977">
    <property type="entry name" value="TetR_C_6"/>
    <property type="match status" value="1"/>
</dbReference>
<evidence type="ECO:0000256" key="6">
    <source>
        <dbReference type="ARBA" id="ARBA00024936"/>
    </source>
</evidence>
<dbReference type="Proteomes" id="UP001528040">
    <property type="component" value="Unassembled WGS sequence"/>
</dbReference>
<dbReference type="InterPro" id="IPR001647">
    <property type="entry name" value="HTH_TetR"/>
</dbReference>
<evidence type="ECO:0000256" key="1">
    <source>
        <dbReference type="ARBA" id="ARBA00004719"/>
    </source>
</evidence>
<comment type="caution">
    <text evidence="10">The sequence shown here is derived from an EMBL/GenBank/DDBJ whole genome shotgun (WGS) entry which is preliminary data.</text>
</comment>
<keyword evidence="4 7" id="KW-0238">DNA-binding</keyword>
<comment type="pathway">
    <text evidence="1 7">Amine and polyamine biosynthesis; betaine biosynthesis via choline pathway [regulation].</text>
</comment>
<evidence type="ECO:0000313" key="11">
    <source>
        <dbReference type="Proteomes" id="UP001528040"/>
    </source>
</evidence>
<feature type="DNA-binding region" description="H-T-H motif" evidence="7 8">
    <location>
        <begin position="31"/>
        <end position="50"/>
    </location>
</feature>
<evidence type="ECO:0000256" key="7">
    <source>
        <dbReference type="HAMAP-Rule" id="MF_00768"/>
    </source>
</evidence>
<keyword evidence="11" id="KW-1185">Reference proteome</keyword>
<dbReference type="SUPFAM" id="SSF48498">
    <property type="entry name" value="Tetracyclin repressor-like, C-terminal domain"/>
    <property type="match status" value="1"/>
</dbReference>
<dbReference type="InterPro" id="IPR039538">
    <property type="entry name" value="BetI_C"/>
</dbReference>
<dbReference type="RefSeq" id="WP_271053295.1">
    <property type="nucleotide sequence ID" value="NZ_JAQIIO010000002.1"/>
</dbReference>
<evidence type="ECO:0000256" key="2">
    <source>
        <dbReference type="ARBA" id="ARBA00022491"/>
    </source>
</evidence>
<gene>
    <name evidence="7 10" type="primary">betI</name>
    <name evidence="10" type="ORF">O2N63_05860</name>
</gene>